<accession>A0A1N7FRW6</accession>
<organism evidence="1 2">
    <name type="scientific">Moraxella cuniculi DSM 21768</name>
    <dbReference type="NCBI Taxonomy" id="1122245"/>
    <lineage>
        <taxon>Bacteria</taxon>
        <taxon>Pseudomonadati</taxon>
        <taxon>Pseudomonadota</taxon>
        <taxon>Gammaproteobacteria</taxon>
        <taxon>Moraxellales</taxon>
        <taxon>Moraxellaceae</taxon>
        <taxon>Moraxella</taxon>
    </lineage>
</organism>
<sequence>MSEQPTIDNQKQTSKSPIYLVLTDKKRFIDIGRACWMVDMIEEYPCCECRLISHKEYQLFTTIQNKDKQLKLYHSLFD</sequence>
<dbReference type="AlphaFoldDB" id="A0A1N7FRW6"/>
<reference evidence="2" key="1">
    <citation type="submission" date="2017-01" db="EMBL/GenBank/DDBJ databases">
        <authorList>
            <person name="Varghese N."/>
            <person name="Submissions S."/>
        </authorList>
    </citation>
    <scope>NUCLEOTIDE SEQUENCE [LARGE SCALE GENOMIC DNA]</scope>
    <source>
        <strain evidence="2">DSM 21768</strain>
    </source>
</reference>
<dbReference type="STRING" id="34061.B0189_00090"/>
<keyword evidence="2" id="KW-1185">Reference proteome</keyword>
<dbReference type="RefSeq" id="WP_076555870.1">
    <property type="nucleotide sequence ID" value="NZ_FTNU01000016.1"/>
</dbReference>
<evidence type="ECO:0000313" key="1">
    <source>
        <dbReference type="EMBL" id="SIS03088.1"/>
    </source>
</evidence>
<protein>
    <submittedName>
        <fullName evidence="1">Uncharacterized protein</fullName>
    </submittedName>
</protein>
<name>A0A1N7FRW6_9GAMM</name>
<dbReference type="Proteomes" id="UP000187495">
    <property type="component" value="Unassembled WGS sequence"/>
</dbReference>
<gene>
    <name evidence="1" type="ORF">SAMN02745664_11640</name>
</gene>
<proteinExistence type="predicted"/>
<dbReference type="EMBL" id="FTNU01000016">
    <property type="protein sequence ID" value="SIS03088.1"/>
    <property type="molecule type" value="Genomic_DNA"/>
</dbReference>
<evidence type="ECO:0000313" key="2">
    <source>
        <dbReference type="Proteomes" id="UP000187495"/>
    </source>
</evidence>